<evidence type="ECO:0000256" key="4">
    <source>
        <dbReference type="ARBA" id="ARBA00017099"/>
    </source>
</evidence>
<protein>
    <recommendedName>
        <fullName evidence="4 6">dTDP-4-dehydrorhamnose reductase</fullName>
        <ecNumber evidence="3 6">1.1.1.133</ecNumber>
    </recommendedName>
</protein>
<evidence type="ECO:0000256" key="3">
    <source>
        <dbReference type="ARBA" id="ARBA00012929"/>
    </source>
</evidence>
<sequence length="305" mass="33203">MTNSRILLFGGNGQVGWELRRALAPLGEVIAPPRLGAGGWCGDIEDLDALADTVRRVRPSVIVNAAAWTDVDGAEREPDAAWRLNADAPAVLARCAAETGAWLVHYSTDYVFDGRGHRPWSEADVPAPLNVYGASKLAGEEAIRAAGGHHLILRTSWVYAARRHNFVRTILRLARERESLRVIDDQIGAPTGAELIADVTVHILGSPRLEPRLGGTYHLAAAGATSWYRYARLIVEIADACGWPLRLAPECIEPVSTEAYGQLAPRPYNSRLDCTALERAFGLRMPDWAEGVERVVCELGDVGIE</sequence>
<reference evidence="8 9" key="1">
    <citation type="submission" date="2019-06" db="EMBL/GenBank/DDBJ databases">
        <title>Metagenome assembled Genome of Spiribacter salinus SL48-SHIP from the microbial mat of Salt Lake 48 (Novosibirsk region, Russia).</title>
        <authorList>
            <person name="Shipova A."/>
            <person name="Rozanov A.S."/>
            <person name="Bryanskaya A.V."/>
            <person name="Peltek S.E."/>
        </authorList>
    </citation>
    <scope>NUCLEOTIDE SEQUENCE [LARGE SCALE GENOMIC DNA]</scope>
    <source>
        <strain evidence="8">SL48-SHIP-2</strain>
    </source>
</reference>
<keyword evidence="6" id="KW-0521">NADP</keyword>
<comment type="similarity">
    <text evidence="2 6">Belongs to the dTDP-4-dehydrorhamnose reductase family.</text>
</comment>
<evidence type="ECO:0000313" key="8">
    <source>
        <dbReference type="EMBL" id="TQE99151.1"/>
    </source>
</evidence>
<dbReference type="EC" id="1.1.1.133" evidence="3 6"/>
<evidence type="ECO:0000259" key="7">
    <source>
        <dbReference type="Pfam" id="PF04321"/>
    </source>
</evidence>
<dbReference type="Gene3D" id="3.40.50.720">
    <property type="entry name" value="NAD(P)-binding Rossmann-like Domain"/>
    <property type="match status" value="1"/>
</dbReference>
<evidence type="ECO:0000256" key="2">
    <source>
        <dbReference type="ARBA" id="ARBA00010944"/>
    </source>
</evidence>
<dbReference type="GO" id="GO:0009243">
    <property type="term" value="P:O antigen biosynthetic process"/>
    <property type="evidence" value="ECO:0007669"/>
    <property type="project" value="UniProtKB-UniPathway"/>
</dbReference>
<name>A0A540VQW8_9GAMM</name>
<feature type="domain" description="RmlD-like substrate binding" evidence="7">
    <location>
        <begin position="5"/>
        <end position="298"/>
    </location>
</feature>
<dbReference type="CDD" id="cd05254">
    <property type="entry name" value="dTDP_HR_like_SDR_e"/>
    <property type="match status" value="1"/>
</dbReference>
<comment type="caution">
    <text evidence="8">The sequence shown here is derived from an EMBL/GenBank/DDBJ whole genome shotgun (WGS) entry which is preliminary data.</text>
</comment>
<dbReference type="SUPFAM" id="SSF51735">
    <property type="entry name" value="NAD(P)-binding Rossmann-fold domains"/>
    <property type="match status" value="1"/>
</dbReference>
<dbReference type="PANTHER" id="PTHR10491">
    <property type="entry name" value="DTDP-4-DEHYDRORHAMNOSE REDUCTASE"/>
    <property type="match status" value="1"/>
</dbReference>
<comment type="cofactor">
    <cofactor evidence="6">
        <name>Mg(2+)</name>
        <dbReference type="ChEBI" id="CHEBI:18420"/>
    </cofactor>
    <text evidence="6">Binds 1 Mg(2+) ion per monomer.</text>
</comment>
<dbReference type="AlphaFoldDB" id="A0A540VQW8"/>
<dbReference type="GO" id="GO:0005829">
    <property type="term" value="C:cytosol"/>
    <property type="evidence" value="ECO:0007669"/>
    <property type="project" value="TreeGrafter"/>
</dbReference>
<dbReference type="Proteomes" id="UP000315400">
    <property type="component" value="Unassembled WGS sequence"/>
</dbReference>
<dbReference type="NCBIfam" id="TIGR01214">
    <property type="entry name" value="rmlD"/>
    <property type="match status" value="1"/>
</dbReference>
<evidence type="ECO:0000313" key="9">
    <source>
        <dbReference type="Proteomes" id="UP000315400"/>
    </source>
</evidence>
<dbReference type="Pfam" id="PF04321">
    <property type="entry name" value="RmlD_sub_bind"/>
    <property type="match status" value="1"/>
</dbReference>
<keyword evidence="6 8" id="KW-0560">Oxidoreductase</keyword>
<dbReference type="PANTHER" id="PTHR10491:SF4">
    <property type="entry name" value="METHIONINE ADENOSYLTRANSFERASE 2 SUBUNIT BETA"/>
    <property type="match status" value="1"/>
</dbReference>
<dbReference type="UniPathway" id="UPA00124"/>
<evidence type="ECO:0000256" key="1">
    <source>
        <dbReference type="ARBA" id="ARBA00004781"/>
    </source>
</evidence>
<dbReference type="GO" id="GO:0008831">
    <property type="term" value="F:dTDP-4-dehydrorhamnose reductase activity"/>
    <property type="evidence" value="ECO:0007669"/>
    <property type="project" value="UniProtKB-EC"/>
</dbReference>
<dbReference type="NCBIfam" id="NF007440">
    <property type="entry name" value="PRK09987.1"/>
    <property type="match status" value="1"/>
</dbReference>
<dbReference type="UniPathway" id="UPA00281"/>
<gene>
    <name evidence="8" type="primary">rfbD</name>
    <name evidence="8" type="ORF">FKY71_10160</name>
</gene>
<dbReference type="InterPro" id="IPR005913">
    <property type="entry name" value="dTDP_dehydrorham_reduct"/>
</dbReference>
<dbReference type="Gene3D" id="3.90.25.10">
    <property type="entry name" value="UDP-galactose 4-epimerase, domain 1"/>
    <property type="match status" value="1"/>
</dbReference>
<comment type="catalytic activity">
    <reaction evidence="5 6">
        <text>dTDP-beta-L-rhamnose + NADP(+) = dTDP-4-dehydro-beta-L-rhamnose + NADPH + H(+)</text>
        <dbReference type="Rhea" id="RHEA:21796"/>
        <dbReference type="ChEBI" id="CHEBI:15378"/>
        <dbReference type="ChEBI" id="CHEBI:57510"/>
        <dbReference type="ChEBI" id="CHEBI:57783"/>
        <dbReference type="ChEBI" id="CHEBI:58349"/>
        <dbReference type="ChEBI" id="CHEBI:62830"/>
        <dbReference type="EC" id="1.1.1.133"/>
    </reaction>
</comment>
<dbReference type="InterPro" id="IPR029903">
    <property type="entry name" value="RmlD-like-bd"/>
</dbReference>
<dbReference type="GO" id="GO:0019305">
    <property type="term" value="P:dTDP-rhamnose biosynthetic process"/>
    <property type="evidence" value="ECO:0007669"/>
    <property type="project" value="UniProtKB-UniPathway"/>
</dbReference>
<comment type="pathway">
    <text evidence="1 6">Carbohydrate biosynthesis; dTDP-L-rhamnose biosynthesis.</text>
</comment>
<evidence type="ECO:0000256" key="6">
    <source>
        <dbReference type="RuleBase" id="RU364082"/>
    </source>
</evidence>
<comment type="function">
    <text evidence="6">Catalyzes the reduction of dTDP-6-deoxy-L-lyxo-4-hexulose to yield dTDP-L-rhamnose.</text>
</comment>
<proteinExistence type="inferred from homology"/>
<organism evidence="8 9">
    <name type="scientific">Spiribacter salinus</name>
    <dbReference type="NCBI Taxonomy" id="1335746"/>
    <lineage>
        <taxon>Bacteria</taxon>
        <taxon>Pseudomonadati</taxon>
        <taxon>Pseudomonadota</taxon>
        <taxon>Gammaproteobacteria</taxon>
        <taxon>Chromatiales</taxon>
        <taxon>Ectothiorhodospiraceae</taxon>
        <taxon>Spiribacter</taxon>
    </lineage>
</organism>
<dbReference type="EMBL" id="VIFK01000088">
    <property type="protein sequence ID" value="TQE99151.1"/>
    <property type="molecule type" value="Genomic_DNA"/>
</dbReference>
<accession>A0A540VQW8</accession>
<dbReference type="InterPro" id="IPR036291">
    <property type="entry name" value="NAD(P)-bd_dom_sf"/>
</dbReference>
<evidence type="ECO:0000256" key="5">
    <source>
        <dbReference type="ARBA" id="ARBA00048200"/>
    </source>
</evidence>